<gene>
    <name evidence="4" type="ORF">B7463_g11609</name>
</gene>
<dbReference type="Proteomes" id="UP000258309">
    <property type="component" value="Unassembled WGS sequence"/>
</dbReference>
<protein>
    <recommendedName>
        <fullName evidence="3">Rhodopsin domain-containing protein</fullName>
    </recommendedName>
</protein>
<dbReference type="AlphaFoldDB" id="A0A3E2GUA4"/>
<feature type="non-terminal residue" evidence="4">
    <location>
        <position position="282"/>
    </location>
</feature>
<reference evidence="4 5" key="1">
    <citation type="submission" date="2018-05" db="EMBL/GenBank/DDBJ databases">
        <title>Draft genome sequence of Scytalidium lignicola DSM 105466, a ubiquitous saprotrophic fungus.</title>
        <authorList>
            <person name="Buettner E."/>
            <person name="Gebauer A.M."/>
            <person name="Hofrichter M."/>
            <person name="Liers C."/>
            <person name="Kellner H."/>
        </authorList>
    </citation>
    <scope>NUCLEOTIDE SEQUENCE [LARGE SCALE GENOMIC DNA]</scope>
    <source>
        <strain evidence="4 5">DSM 105466</strain>
    </source>
</reference>
<evidence type="ECO:0000313" key="5">
    <source>
        <dbReference type="Proteomes" id="UP000258309"/>
    </source>
</evidence>
<feature type="transmembrane region" description="Helical" evidence="2">
    <location>
        <begin position="13"/>
        <end position="35"/>
    </location>
</feature>
<evidence type="ECO:0000256" key="1">
    <source>
        <dbReference type="SAM" id="MobiDB-lite"/>
    </source>
</evidence>
<keyword evidence="5" id="KW-1185">Reference proteome</keyword>
<feature type="region of interest" description="Disordered" evidence="1">
    <location>
        <begin position="249"/>
        <end position="282"/>
    </location>
</feature>
<dbReference type="InterPro" id="IPR049326">
    <property type="entry name" value="Rhodopsin_dom_fungi"/>
</dbReference>
<dbReference type="Pfam" id="PF20684">
    <property type="entry name" value="Fung_rhodopsin"/>
    <property type="match status" value="1"/>
</dbReference>
<feature type="non-terminal residue" evidence="4">
    <location>
        <position position="1"/>
    </location>
</feature>
<dbReference type="EMBL" id="NCSJ02000409">
    <property type="protein sequence ID" value="RFU24721.1"/>
    <property type="molecule type" value="Genomic_DNA"/>
</dbReference>
<keyword evidence="2" id="KW-0472">Membrane</keyword>
<accession>A0A3E2GUA4</accession>
<comment type="caution">
    <text evidence="4">The sequence shown here is derived from an EMBL/GenBank/DDBJ whole genome shotgun (WGS) entry which is preliminary data.</text>
</comment>
<proteinExistence type="predicted"/>
<organism evidence="4 5">
    <name type="scientific">Scytalidium lignicola</name>
    <name type="common">Hyphomycete</name>
    <dbReference type="NCBI Taxonomy" id="5539"/>
    <lineage>
        <taxon>Eukaryota</taxon>
        <taxon>Fungi</taxon>
        <taxon>Dikarya</taxon>
        <taxon>Ascomycota</taxon>
        <taxon>Pezizomycotina</taxon>
        <taxon>Leotiomycetes</taxon>
        <taxon>Leotiomycetes incertae sedis</taxon>
        <taxon>Scytalidium</taxon>
    </lineage>
</organism>
<name>A0A3E2GUA4_SCYLI</name>
<keyword evidence="2" id="KW-0812">Transmembrane</keyword>
<feature type="domain" description="Rhodopsin" evidence="3">
    <location>
        <begin position="60"/>
        <end position="118"/>
    </location>
</feature>
<feature type="transmembrane region" description="Helical" evidence="2">
    <location>
        <begin position="56"/>
        <end position="86"/>
    </location>
</feature>
<evidence type="ECO:0000259" key="3">
    <source>
        <dbReference type="Pfam" id="PF20684"/>
    </source>
</evidence>
<dbReference type="OrthoDB" id="444631at2759"/>
<sequence>MDPPTLDNTRGKVIYIATGCTLALVTIVVFLRLWGRYRFSNATTDSFRLYFGGHHLWVFLSDIAILLSFIMATVLTVVACVGVRWGLGIHTKLLSAHQAGNALEMFYLYQVFYKFAAASLSLAYPGGCSITLHTSANGTVTGITVSQLEVNFGIMSACIPTVLKILEDSLNSFLHCAFGRERTKTETQSRSLKSGVQLSVIDKTVPRKKYTRFWEDEENDLGSVHSGNSTANIITKDKNRIKVETSFLVEESTPNDNNERASGLGVKTQTSVHAKTEPKPQN</sequence>
<keyword evidence="2" id="KW-1133">Transmembrane helix</keyword>
<evidence type="ECO:0000313" key="4">
    <source>
        <dbReference type="EMBL" id="RFU24721.1"/>
    </source>
</evidence>
<evidence type="ECO:0000256" key="2">
    <source>
        <dbReference type="SAM" id="Phobius"/>
    </source>
</evidence>